<dbReference type="PANTHER" id="PTHR19848">
    <property type="entry name" value="WD40 REPEAT PROTEIN"/>
    <property type="match status" value="1"/>
</dbReference>
<dbReference type="PANTHER" id="PTHR19848:SF8">
    <property type="entry name" value="F-BOX AND WD REPEAT DOMAIN CONTAINING 7"/>
    <property type="match status" value="1"/>
</dbReference>
<dbReference type="InterPro" id="IPR001680">
    <property type="entry name" value="WD40_rpt"/>
</dbReference>
<dbReference type="SUPFAM" id="SSF50978">
    <property type="entry name" value="WD40 repeat-like"/>
    <property type="match status" value="1"/>
</dbReference>
<dbReference type="CDD" id="cd00200">
    <property type="entry name" value="WD40"/>
    <property type="match status" value="1"/>
</dbReference>
<gene>
    <name evidence="5" type="ORF">EVJ58_g1837</name>
</gene>
<dbReference type="Proteomes" id="UP000298390">
    <property type="component" value="Unassembled WGS sequence"/>
</dbReference>
<dbReference type="EMBL" id="SEKV01000063">
    <property type="protein sequence ID" value="TFY67106.1"/>
    <property type="molecule type" value="Genomic_DNA"/>
</dbReference>
<evidence type="ECO:0000256" key="3">
    <source>
        <dbReference type="PROSITE-ProRule" id="PRU00221"/>
    </source>
</evidence>
<accession>A0A4Y9YWZ9</accession>
<evidence type="ECO:0000313" key="5">
    <source>
        <dbReference type="EMBL" id="TFY67106.1"/>
    </source>
</evidence>
<dbReference type="InterPro" id="IPR015943">
    <property type="entry name" value="WD40/YVTN_repeat-like_dom_sf"/>
</dbReference>
<dbReference type="InterPro" id="IPR019775">
    <property type="entry name" value="WD40_repeat_CS"/>
</dbReference>
<dbReference type="PROSITE" id="PS00678">
    <property type="entry name" value="WD_REPEATS_1"/>
    <property type="match status" value="3"/>
</dbReference>
<dbReference type="SMART" id="SM00320">
    <property type="entry name" value="WD40"/>
    <property type="match status" value="7"/>
</dbReference>
<organism evidence="5 6">
    <name type="scientific">Rhodofomes roseus</name>
    <dbReference type="NCBI Taxonomy" id="34475"/>
    <lineage>
        <taxon>Eukaryota</taxon>
        <taxon>Fungi</taxon>
        <taxon>Dikarya</taxon>
        <taxon>Basidiomycota</taxon>
        <taxon>Agaricomycotina</taxon>
        <taxon>Agaricomycetes</taxon>
        <taxon>Polyporales</taxon>
        <taxon>Rhodofomes</taxon>
    </lineage>
</organism>
<feature type="repeat" description="WD" evidence="3">
    <location>
        <begin position="764"/>
        <end position="805"/>
    </location>
</feature>
<feature type="repeat" description="WD" evidence="3">
    <location>
        <begin position="894"/>
        <end position="917"/>
    </location>
</feature>
<dbReference type="PROSITE" id="PS50082">
    <property type="entry name" value="WD_REPEATS_2"/>
    <property type="match status" value="5"/>
</dbReference>
<sequence length="1013" mass="113639">MASEDSEPTAVDYIDPFSVYGKAIIDNFHSRINDKYRYKVPMHLPQAFRTPISWALNAGDDFDLLDYPPYGAILIGCPPDTRSAKVGIIGAGVGGLYAVMMLQSLDIDYEVLEASDRVGGRLYTYNFSKKEHDYFDVGAMRFPDTPMMKRTFHLFKKLTEEANLSLIDYIFESPNSTLLYNGNIMKRASSTQDPTAWDVRNIPSQYAQEGWSALVNNVVDPFVKQLAEDIKRDDKKGWKLMMEYDQYSTRAYMSANRSDTRPELDKLRLMPHPTPVVDWLEMFDKSSGWYDHALSETVLETLAFNFPPSGGNEEKQVEWRCIDGGSQVIAEKMNGLLTKPHAVKKSHRVTAIALKGFDPDEDGGSDQAQVELTFADGKVAPRSYGHVISTVPLPCLRTMDLSRASLTAEHDTALRELRYGPAIKIGVKFKTSWWTDEGTMKTYQKPEYQYGAIVGGQSYSDRMVRTVVYPSYGEGKGEKSTVLMVSYCWTEDANRWSALFGDASEEQVKDIVLRDLVAVHGFLPDEGYTFLKDQWVDSYKYSWAVHPESMGAYGMFGPGQFSYAYTHLTQLAAVGRLHFAGEALSTRHAWVVGALDASWRAVYEILQTSYPDKVVKFKELWGSSEDWTDKLVYDHIIDLESRLAQALQDNANIAANPASLNQRSNPDWLPTVVPPKVVLTGHRANVNAVTFHPRYSVLVSASDDSTMKVWDWESGELERTVQGHTRRVSDCEYDSKGKYLVSGSHDLFIKLWDAENEYKNIATFRGHDHSISTVRFLPGDDRIVSASRDQSVRIWEIATTHCVKVMRPHENWIRTALPSTDGKFLVTSCMDHTARVVETTTGTTRAELRGHNNVVENAVFVPANAVSAIRELIGLKKVTESEPAASDDASSVAFVVTASRDQKIKIWDARTGQCLHTLIGHDGWVHGLVFHPNGQYLLSAADDGSIRIWDLKTGRCMRKMETGERFVSSLAWGRQTLGGVASNDGKDGQAQAPRRVSVIASGCWDYTVKIWKP</sequence>
<dbReference type="SUPFAM" id="SSF54373">
    <property type="entry name" value="FAD-linked reductases, C-terminal domain"/>
    <property type="match status" value="1"/>
</dbReference>
<dbReference type="SUPFAM" id="SSF51905">
    <property type="entry name" value="FAD/NAD(P)-binding domain"/>
    <property type="match status" value="1"/>
</dbReference>
<dbReference type="Gene3D" id="3.50.50.60">
    <property type="entry name" value="FAD/NAD(P)-binding domain"/>
    <property type="match status" value="1"/>
</dbReference>
<dbReference type="PROSITE" id="PS50294">
    <property type="entry name" value="WD_REPEATS_REGION"/>
    <property type="match status" value="4"/>
</dbReference>
<dbReference type="AlphaFoldDB" id="A0A4Y9YWZ9"/>
<feature type="repeat" description="WD" evidence="3">
    <location>
        <begin position="918"/>
        <end position="959"/>
    </location>
</feature>
<feature type="repeat" description="WD" evidence="3">
    <location>
        <begin position="721"/>
        <end position="756"/>
    </location>
</feature>
<dbReference type="Gene3D" id="1.10.10.1620">
    <property type="match status" value="1"/>
</dbReference>
<dbReference type="Pfam" id="PF00400">
    <property type="entry name" value="WD40"/>
    <property type="match status" value="6"/>
</dbReference>
<reference evidence="5 6" key="1">
    <citation type="submission" date="2019-01" db="EMBL/GenBank/DDBJ databases">
        <title>Genome sequencing of the rare red list fungi Fomitopsis rosea.</title>
        <authorList>
            <person name="Buettner E."/>
            <person name="Kellner H."/>
        </authorList>
    </citation>
    <scope>NUCLEOTIDE SEQUENCE [LARGE SCALE GENOMIC DNA]</scope>
    <source>
        <strain evidence="5 6">DSM 105464</strain>
    </source>
</reference>
<evidence type="ECO:0000313" key="6">
    <source>
        <dbReference type="Proteomes" id="UP000298390"/>
    </source>
</evidence>
<feature type="domain" description="Amine oxidase" evidence="4">
    <location>
        <begin position="95"/>
        <end position="606"/>
    </location>
</feature>
<dbReference type="STRING" id="34475.A0A4Y9YWZ9"/>
<name>A0A4Y9YWZ9_9APHY</name>
<dbReference type="InterPro" id="IPR002937">
    <property type="entry name" value="Amino_oxidase"/>
</dbReference>
<protein>
    <recommendedName>
        <fullName evidence="4">Amine oxidase domain-containing protein</fullName>
    </recommendedName>
</protein>
<feature type="repeat" description="WD" evidence="3">
    <location>
        <begin position="679"/>
        <end position="720"/>
    </location>
</feature>
<dbReference type="InterPro" id="IPR036188">
    <property type="entry name" value="FAD/NAD-bd_sf"/>
</dbReference>
<proteinExistence type="predicted"/>
<comment type="caution">
    <text evidence="5">The sequence shown here is derived from an EMBL/GenBank/DDBJ whole genome shotgun (WGS) entry which is preliminary data.</text>
</comment>
<dbReference type="GO" id="GO:0016491">
    <property type="term" value="F:oxidoreductase activity"/>
    <property type="evidence" value="ECO:0007669"/>
    <property type="project" value="InterPro"/>
</dbReference>
<evidence type="ECO:0000256" key="1">
    <source>
        <dbReference type="ARBA" id="ARBA00022574"/>
    </source>
</evidence>
<keyword evidence="1 3" id="KW-0853">WD repeat</keyword>
<dbReference type="Gene3D" id="3.90.660.10">
    <property type="match status" value="1"/>
</dbReference>
<evidence type="ECO:0000259" key="4">
    <source>
        <dbReference type="Pfam" id="PF01593"/>
    </source>
</evidence>
<dbReference type="InterPro" id="IPR020472">
    <property type="entry name" value="WD40_PAC1"/>
</dbReference>
<dbReference type="InterPro" id="IPR036322">
    <property type="entry name" value="WD40_repeat_dom_sf"/>
</dbReference>
<dbReference type="Pfam" id="PF01593">
    <property type="entry name" value="Amino_oxidase"/>
    <property type="match status" value="1"/>
</dbReference>
<keyword evidence="2" id="KW-0677">Repeat</keyword>
<evidence type="ECO:0000256" key="2">
    <source>
        <dbReference type="ARBA" id="ARBA00022737"/>
    </source>
</evidence>
<dbReference type="Gene3D" id="2.130.10.10">
    <property type="entry name" value="YVTN repeat-like/Quinoprotein amine dehydrogenase"/>
    <property type="match status" value="1"/>
</dbReference>
<dbReference type="PRINTS" id="PR00320">
    <property type="entry name" value="GPROTEINBRPT"/>
</dbReference>